<evidence type="ECO:0000313" key="2">
    <source>
        <dbReference type="Proteomes" id="UP000198888"/>
    </source>
</evidence>
<dbReference type="EMBL" id="FNYR01000038">
    <property type="protein sequence ID" value="SEJ27350.1"/>
    <property type="molecule type" value="Genomic_DNA"/>
</dbReference>
<protein>
    <submittedName>
        <fullName evidence="1">Uncharacterized protein</fullName>
    </submittedName>
</protein>
<gene>
    <name evidence="1" type="ORF">SAMN05444271_13820</name>
</gene>
<dbReference type="AlphaFoldDB" id="A0A1H6XR58"/>
<dbReference type="Proteomes" id="UP000198888">
    <property type="component" value="Unassembled WGS sequence"/>
</dbReference>
<proteinExistence type="predicted"/>
<keyword evidence="2" id="KW-1185">Reference proteome</keyword>
<accession>A0A1H6XR58</accession>
<sequence>MIATNDLTFVYFTSIGTKRTADMVVYQAFYINLTTDIVV</sequence>
<name>A0A1H6XR58_9EURY</name>
<organism evidence="1 2">
    <name type="scientific">Halohasta litchfieldiae</name>
    <dbReference type="NCBI Taxonomy" id="1073996"/>
    <lineage>
        <taxon>Archaea</taxon>
        <taxon>Methanobacteriati</taxon>
        <taxon>Methanobacteriota</taxon>
        <taxon>Stenosarchaea group</taxon>
        <taxon>Halobacteria</taxon>
        <taxon>Halobacteriales</taxon>
        <taxon>Haloferacaceae</taxon>
        <taxon>Halohasta</taxon>
    </lineage>
</organism>
<reference evidence="1 2" key="1">
    <citation type="submission" date="2016-10" db="EMBL/GenBank/DDBJ databases">
        <authorList>
            <person name="de Groot N.N."/>
        </authorList>
    </citation>
    <scope>NUCLEOTIDE SEQUENCE [LARGE SCALE GENOMIC DNA]</scope>
    <source>
        <strain evidence="1 2">DSM 22187</strain>
    </source>
</reference>
<evidence type="ECO:0000313" key="1">
    <source>
        <dbReference type="EMBL" id="SEJ27350.1"/>
    </source>
</evidence>